<gene>
    <name evidence="2" type="ORF">EHS13_30320</name>
</gene>
<reference evidence="3" key="1">
    <citation type="submission" date="2018-11" db="EMBL/GenBank/DDBJ databases">
        <title>Complete genome sequence of Paenibacillus sp. ML311-T8.</title>
        <authorList>
            <person name="Nam Y.-D."/>
            <person name="Kang J."/>
            <person name="Chung W.-H."/>
            <person name="Park Y.S."/>
        </authorList>
    </citation>
    <scope>NUCLEOTIDE SEQUENCE [LARGE SCALE GENOMIC DNA]</scope>
    <source>
        <strain evidence="3">ML311-T8</strain>
    </source>
</reference>
<accession>A0A6B8RUN2</accession>
<feature type="transmembrane region" description="Helical" evidence="1">
    <location>
        <begin position="59"/>
        <end position="79"/>
    </location>
</feature>
<organism evidence="2 3">
    <name type="scientific">Paenibacillus psychroresistens</name>
    <dbReference type="NCBI Taxonomy" id="1778678"/>
    <lineage>
        <taxon>Bacteria</taxon>
        <taxon>Bacillati</taxon>
        <taxon>Bacillota</taxon>
        <taxon>Bacilli</taxon>
        <taxon>Bacillales</taxon>
        <taxon>Paenibacillaceae</taxon>
        <taxon>Paenibacillus</taxon>
    </lineage>
</organism>
<keyword evidence="3" id="KW-1185">Reference proteome</keyword>
<evidence type="ECO:0000313" key="2">
    <source>
        <dbReference type="EMBL" id="QGQ98868.1"/>
    </source>
</evidence>
<evidence type="ECO:0000256" key="1">
    <source>
        <dbReference type="SAM" id="Phobius"/>
    </source>
</evidence>
<name>A0A6B8RUN2_9BACL</name>
<dbReference type="KEGG" id="ppsc:EHS13_30320"/>
<keyword evidence="1" id="KW-0472">Membrane</keyword>
<proteinExistence type="predicted"/>
<evidence type="ECO:0000313" key="3">
    <source>
        <dbReference type="Proteomes" id="UP000426246"/>
    </source>
</evidence>
<dbReference type="RefSeq" id="WP_155703972.1">
    <property type="nucleotide sequence ID" value="NZ_CP034235.1"/>
</dbReference>
<dbReference type="Proteomes" id="UP000426246">
    <property type="component" value="Chromosome"/>
</dbReference>
<dbReference type="AlphaFoldDB" id="A0A6B8RUN2"/>
<feature type="transmembrane region" description="Helical" evidence="1">
    <location>
        <begin position="6"/>
        <end position="22"/>
    </location>
</feature>
<feature type="transmembrane region" description="Helical" evidence="1">
    <location>
        <begin position="29"/>
        <end position="47"/>
    </location>
</feature>
<sequence length="88" mass="10061">MSLQGEIVYIIFWIIILAAPIITGIRRYWIAAAIYLIGSLLFVVNLLQDKGGWDDLADFATLLVIVLPIYLVGTVVWIWSAQRRKRSR</sequence>
<dbReference type="EMBL" id="CP034235">
    <property type="protein sequence ID" value="QGQ98868.1"/>
    <property type="molecule type" value="Genomic_DNA"/>
</dbReference>
<keyword evidence="1" id="KW-0812">Transmembrane</keyword>
<protein>
    <submittedName>
        <fullName evidence="2">Uncharacterized protein</fullName>
    </submittedName>
</protein>
<keyword evidence="1" id="KW-1133">Transmembrane helix</keyword>
<dbReference type="OrthoDB" id="2664981at2"/>